<dbReference type="NCBIfam" id="NF010703">
    <property type="entry name" value="PRK14103.1"/>
    <property type="match status" value="1"/>
</dbReference>
<keyword evidence="2" id="KW-1185">Reference proteome</keyword>
<evidence type="ECO:0000313" key="2">
    <source>
        <dbReference type="Proteomes" id="UP000702209"/>
    </source>
</evidence>
<dbReference type="CDD" id="cd02440">
    <property type="entry name" value="AdoMet_MTases"/>
    <property type="match status" value="1"/>
</dbReference>
<keyword evidence="1" id="KW-0808">Transferase</keyword>
<dbReference type="EC" id="2.1.1.144" evidence="1"/>
<dbReference type="RefSeq" id="WP_195132911.1">
    <property type="nucleotide sequence ID" value="NZ_JADLQX010000030.1"/>
</dbReference>
<accession>A0ABS0D0Q1</accession>
<proteinExistence type="predicted"/>
<dbReference type="InterPro" id="IPR029063">
    <property type="entry name" value="SAM-dependent_MTases_sf"/>
</dbReference>
<dbReference type="EMBL" id="JADLQX010000030">
    <property type="protein sequence ID" value="MBF6301698.1"/>
    <property type="molecule type" value="Genomic_DNA"/>
</dbReference>
<dbReference type="SUPFAM" id="SSF53335">
    <property type="entry name" value="S-adenosyl-L-methionine-dependent methyltransferases"/>
    <property type="match status" value="1"/>
</dbReference>
<dbReference type="Gene3D" id="3.40.50.150">
    <property type="entry name" value="Vaccinia Virus protein VP39"/>
    <property type="match status" value="1"/>
</dbReference>
<dbReference type="Proteomes" id="UP000702209">
    <property type="component" value="Unassembled WGS sequence"/>
</dbReference>
<dbReference type="PANTHER" id="PTHR43861">
    <property type="entry name" value="TRANS-ACONITATE 2-METHYLTRANSFERASE-RELATED"/>
    <property type="match status" value="1"/>
</dbReference>
<sequence length="254" mass="27837">MWDPQQYLTFGDHRSRPFFDLLARIGATEPRSVVDLGCGPGHLTSALAQRWPGARVQALDSSPDMVAAARERGVEASLGAVQDWEPGGDTDVVVCNAVLHWVPEHPALLRQWMRQLPTGAWLAIQVPANFDAPSHRAIHQVAARGEWLDRLGQAGILEPQAVLDPAGYADVLAASGGAVDAWETTYLQRLSGDNPVLGWVAGTALRPVRDVLDDAEWREFTAQLAPLLRTAYPRRADGTTWLPFRRVFAVAQKQ</sequence>
<comment type="caution">
    <text evidence="1">The sequence shown here is derived from an EMBL/GenBank/DDBJ whole genome shotgun (WGS) entry which is preliminary data.</text>
</comment>
<name>A0ABS0D0Q1_9NOCA</name>
<protein>
    <submittedName>
        <fullName evidence="1">Trans-aconitate 2-methyltransferase</fullName>
        <ecNumber evidence="1">2.1.1.144</ecNumber>
    </submittedName>
</protein>
<reference evidence="1 2" key="1">
    <citation type="submission" date="2020-10" db="EMBL/GenBank/DDBJ databases">
        <title>Identification of Nocardia species via Next-generation sequencing and recognition of intraspecies genetic diversity.</title>
        <authorList>
            <person name="Li P."/>
            <person name="Li P."/>
            <person name="Lu B."/>
        </authorList>
    </citation>
    <scope>NUCLEOTIDE SEQUENCE [LARGE SCALE GENOMIC DNA]</scope>
    <source>
        <strain evidence="1 2">BJ06-0157</strain>
    </source>
</reference>
<dbReference type="GO" id="GO:0032259">
    <property type="term" value="P:methylation"/>
    <property type="evidence" value="ECO:0007669"/>
    <property type="project" value="UniProtKB-KW"/>
</dbReference>
<dbReference type="Pfam" id="PF13489">
    <property type="entry name" value="Methyltransf_23"/>
    <property type="match status" value="1"/>
</dbReference>
<dbReference type="PANTHER" id="PTHR43861:SF1">
    <property type="entry name" value="TRANS-ACONITATE 2-METHYLTRANSFERASE"/>
    <property type="match status" value="1"/>
</dbReference>
<dbReference type="Gene3D" id="1.10.150.290">
    <property type="entry name" value="S-adenosyl-L-methionine-dependent methyltransferases"/>
    <property type="match status" value="1"/>
</dbReference>
<dbReference type="GO" id="GO:0030798">
    <property type="term" value="F:trans-aconitate 2-methyltransferase activity"/>
    <property type="evidence" value="ECO:0007669"/>
    <property type="project" value="UniProtKB-EC"/>
</dbReference>
<dbReference type="InterPro" id="IPR023149">
    <property type="entry name" value="Trans_acon_MeTrfase_C"/>
</dbReference>
<gene>
    <name evidence="1" type="ORF">IU459_29770</name>
</gene>
<keyword evidence="1" id="KW-0489">Methyltransferase</keyword>
<organism evidence="1 2">
    <name type="scientific">Nocardia amamiensis</name>
    <dbReference type="NCBI Taxonomy" id="404578"/>
    <lineage>
        <taxon>Bacteria</taxon>
        <taxon>Bacillati</taxon>
        <taxon>Actinomycetota</taxon>
        <taxon>Actinomycetes</taxon>
        <taxon>Mycobacteriales</taxon>
        <taxon>Nocardiaceae</taxon>
        <taxon>Nocardia</taxon>
    </lineage>
</organism>
<evidence type="ECO:0000313" key="1">
    <source>
        <dbReference type="EMBL" id="MBF6301698.1"/>
    </source>
</evidence>